<dbReference type="SUPFAM" id="SSF55729">
    <property type="entry name" value="Acyl-CoA N-acyltransferases (Nat)"/>
    <property type="match status" value="1"/>
</dbReference>
<evidence type="ECO:0000313" key="5">
    <source>
        <dbReference type="Proteomes" id="UP001596364"/>
    </source>
</evidence>
<evidence type="ECO:0000256" key="1">
    <source>
        <dbReference type="ARBA" id="ARBA00022679"/>
    </source>
</evidence>
<name>A0ABW1XH82_9ALTE</name>
<dbReference type="PANTHER" id="PTHR43072">
    <property type="entry name" value="N-ACETYLTRANSFERASE"/>
    <property type="match status" value="1"/>
</dbReference>
<gene>
    <name evidence="4" type="ORF">ACFP85_04660</name>
</gene>
<dbReference type="PANTHER" id="PTHR43072:SF23">
    <property type="entry name" value="UPF0039 PROTEIN C11D3.02C"/>
    <property type="match status" value="1"/>
</dbReference>
<protein>
    <submittedName>
        <fullName evidence="4">Arsinothricin resistance N-acetyltransferase ArsN1 family A</fullName>
    </submittedName>
</protein>
<keyword evidence="1" id="KW-0808">Transferase</keyword>
<dbReference type="InterPro" id="IPR016181">
    <property type="entry name" value="Acyl_CoA_acyltransferase"/>
</dbReference>
<dbReference type="PROSITE" id="PS51186">
    <property type="entry name" value="GNAT"/>
    <property type="match status" value="1"/>
</dbReference>
<dbReference type="NCBIfam" id="NF040503">
    <property type="entry name" value="resist_ArsN1a"/>
    <property type="match status" value="1"/>
</dbReference>
<proteinExistence type="predicted"/>
<dbReference type="Proteomes" id="UP001596364">
    <property type="component" value="Unassembled WGS sequence"/>
</dbReference>
<comment type="caution">
    <text evidence="4">The sequence shown here is derived from an EMBL/GenBank/DDBJ whole genome shotgun (WGS) entry which is preliminary data.</text>
</comment>
<dbReference type="EMBL" id="JBHSUS010000001">
    <property type="protein sequence ID" value="MFC6439438.1"/>
    <property type="molecule type" value="Genomic_DNA"/>
</dbReference>
<organism evidence="4 5">
    <name type="scientific">Pseudobowmanella zhangzhouensis</name>
    <dbReference type="NCBI Taxonomy" id="1537679"/>
    <lineage>
        <taxon>Bacteria</taxon>
        <taxon>Pseudomonadati</taxon>
        <taxon>Pseudomonadota</taxon>
        <taxon>Gammaproteobacteria</taxon>
        <taxon>Alteromonadales</taxon>
        <taxon>Alteromonadaceae</taxon>
    </lineage>
</organism>
<dbReference type="RefSeq" id="WP_377148526.1">
    <property type="nucleotide sequence ID" value="NZ_JBHSUS010000001.1"/>
</dbReference>
<dbReference type="CDD" id="cd04301">
    <property type="entry name" value="NAT_SF"/>
    <property type="match status" value="1"/>
</dbReference>
<keyword evidence="5" id="KW-1185">Reference proteome</keyword>
<sequence>MPTARGTGSTNMLTVRDAISADVEAITRIYNLGIASGTGTLDTHPREPAEIAAWLDKAARYPVLVIEQAGEVAGFARLFEYRPRACYASIAEYSIYLHPEAQGKGFGSTLLAALIERAKSLTFTKLVSRIFTFNHASRALCQKLGFREVGVYEAHGQLNGQWLDVVIVEYLIRENL</sequence>
<feature type="domain" description="N-acetyltransferase" evidence="3">
    <location>
        <begin position="13"/>
        <end position="164"/>
    </location>
</feature>
<evidence type="ECO:0000313" key="4">
    <source>
        <dbReference type="EMBL" id="MFC6439438.1"/>
    </source>
</evidence>
<dbReference type="InterPro" id="IPR000182">
    <property type="entry name" value="GNAT_dom"/>
</dbReference>
<dbReference type="Pfam" id="PF00583">
    <property type="entry name" value="Acetyltransf_1"/>
    <property type="match status" value="1"/>
</dbReference>
<evidence type="ECO:0000259" key="3">
    <source>
        <dbReference type="PROSITE" id="PS51186"/>
    </source>
</evidence>
<evidence type="ECO:0000256" key="2">
    <source>
        <dbReference type="ARBA" id="ARBA00023315"/>
    </source>
</evidence>
<reference evidence="5" key="1">
    <citation type="journal article" date="2019" name="Int. J. Syst. Evol. Microbiol.">
        <title>The Global Catalogue of Microorganisms (GCM) 10K type strain sequencing project: providing services to taxonomists for standard genome sequencing and annotation.</title>
        <authorList>
            <consortium name="The Broad Institute Genomics Platform"/>
            <consortium name="The Broad Institute Genome Sequencing Center for Infectious Disease"/>
            <person name="Wu L."/>
            <person name="Ma J."/>
        </authorList>
    </citation>
    <scope>NUCLEOTIDE SEQUENCE [LARGE SCALE GENOMIC DNA]</scope>
    <source>
        <strain evidence="5">CGMCC 1.16031</strain>
    </source>
</reference>
<dbReference type="Gene3D" id="3.40.630.30">
    <property type="match status" value="1"/>
</dbReference>
<accession>A0ABW1XH82</accession>
<keyword evidence="2" id="KW-0012">Acyltransferase</keyword>